<dbReference type="SUPFAM" id="SSF50249">
    <property type="entry name" value="Nucleic acid-binding proteins"/>
    <property type="match status" value="1"/>
</dbReference>
<proteinExistence type="predicted"/>
<dbReference type="InterPro" id="IPR012340">
    <property type="entry name" value="NA-bd_OB-fold"/>
</dbReference>
<dbReference type="InterPro" id="IPR052513">
    <property type="entry name" value="Thioester_dehydratase-like"/>
</dbReference>
<accession>A0ABD5M9R7</accession>
<dbReference type="AlphaFoldDB" id="A0ABD5M9R7"/>
<gene>
    <name evidence="1" type="ORF">OS889_01930</name>
</gene>
<organism evidence="1 2">
    <name type="scientific">Halobellus rubicundus</name>
    <dbReference type="NCBI Taxonomy" id="2996466"/>
    <lineage>
        <taxon>Archaea</taxon>
        <taxon>Methanobacteriati</taxon>
        <taxon>Methanobacteriota</taxon>
        <taxon>Stenosarchaea group</taxon>
        <taxon>Halobacteria</taxon>
        <taxon>Halobacteriales</taxon>
        <taxon>Haloferacaceae</taxon>
        <taxon>Halobellus</taxon>
    </lineage>
</organism>
<protein>
    <submittedName>
        <fullName evidence="1">Zn-ribbon domain-containing OB-fold protein</fullName>
    </submittedName>
</protein>
<keyword evidence="2" id="KW-1185">Reference proteome</keyword>
<dbReference type="PANTHER" id="PTHR34075">
    <property type="entry name" value="BLR3430 PROTEIN"/>
    <property type="match status" value="1"/>
</dbReference>
<evidence type="ECO:0000313" key="2">
    <source>
        <dbReference type="Proteomes" id="UP001570511"/>
    </source>
</evidence>
<comment type="caution">
    <text evidence="1">The sequence shown here is derived from an EMBL/GenBank/DDBJ whole genome shotgun (WGS) entry which is preliminary data.</text>
</comment>
<name>A0ABD5M9R7_9EURY</name>
<reference evidence="1 2" key="1">
    <citation type="submission" date="2024-08" db="EMBL/GenBank/DDBJ databases">
        <title>Halobellus sp. MBLA0158 whole genome sequence.</title>
        <authorList>
            <person name="Hwang C.Y."/>
            <person name="Cho E.-S."/>
            <person name="Seo M.-J."/>
        </authorList>
    </citation>
    <scope>NUCLEOTIDE SEQUENCE [LARGE SCALE GENOMIC DNA]</scope>
    <source>
        <strain evidence="1 2">MBLA0158</strain>
    </source>
</reference>
<dbReference type="RefSeq" id="WP_372386798.1">
    <property type="nucleotide sequence ID" value="NZ_JBGNYA010000001.1"/>
</dbReference>
<sequence>MTGTRDGSPDRNGLRADEAFECPDCGARWYYTRHRCPDCGEREAATVELGVGELVAATRVEVTPADVRSPNRLGVAAFGDVRLVAQIDGSDVDVGDRVAFDGAYALREGDERREPRLTAADESDA</sequence>
<dbReference type="EMBL" id="JBGNYA010000001">
    <property type="protein sequence ID" value="MFA1609768.1"/>
    <property type="molecule type" value="Genomic_DNA"/>
</dbReference>
<evidence type="ECO:0000313" key="1">
    <source>
        <dbReference type="EMBL" id="MFA1609768.1"/>
    </source>
</evidence>
<dbReference type="Proteomes" id="UP001570511">
    <property type="component" value="Unassembled WGS sequence"/>
</dbReference>
<dbReference type="PANTHER" id="PTHR34075:SF5">
    <property type="entry name" value="BLR3430 PROTEIN"/>
    <property type="match status" value="1"/>
</dbReference>